<evidence type="ECO:0000256" key="1">
    <source>
        <dbReference type="ARBA" id="ARBA00022723"/>
    </source>
</evidence>
<keyword evidence="3" id="KW-0349">Heme</keyword>
<feature type="signal peptide" evidence="5">
    <location>
        <begin position="1"/>
        <end position="19"/>
    </location>
</feature>
<feature type="chain" id="PRO_5043440830" description="Cytochrome c domain-containing protein" evidence="5">
    <location>
        <begin position="20"/>
        <end position="683"/>
    </location>
</feature>
<dbReference type="GO" id="GO:0020037">
    <property type="term" value="F:heme binding"/>
    <property type="evidence" value="ECO:0007669"/>
    <property type="project" value="InterPro"/>
</dbReference>
<evidence type="ECO:0000259" key="6">
    <source>
        <dbReference type="PROSITE" id="PS51007"/>
    </source>
</evidence>
<dbReference type="GO" id="GO:0046872">
    <property type="term" value="F:metal ion binding"/>
    <property type="evidence" value="ECO:0007669"/>
    <property type="project" value="UniProtKB-KW"/>
</dbReference>
<dbReference type="PROSITE" id="PS51007">
    <property type="entry name" value="CYTC"/>
    <property type="match status" value="1"/>
</dbReference>
<proteinExistence type="predicted"/>
<evidence type="ECO:0000256" key="3">
    <source>
        <dbReference type="PROSITE-ProRule" id="PRU00433"/>
    </source>
</evidence>
<evidence type="ECO:0000313" key="8">
    <source>
        <dbReference type="Proteomes" id="UP001365542"/>
    </source>
</evidence>
<dbReference type="Pfam" id="PF22974">
    <property type="entry name" value="DUF7029"/>
    <property type="match status" value="1"/>
</dbReference>
<name>A0AAV9X0L1_9PEZI</name>
<feature type="domain" description="Cytochrome c" evidence="6">
    <location>
        <begin position="329"/>
        <end position="445"/>
    </location>
</feature>
<keyword evidence="1 3" id="KW-0479">Metal-binding</keyword>
<organism evidence="7 8">
    <name type="scientific">Orbilia ellipsospora</name>
    <dbReference type="NCBI Taxonomy" id="2528407"/>
    <lineage>
        <taxon>Eukaryota</taxon>
        <taxon>Fungi</taxon>
        <taxon>Dikarya</taxon>
        <taxon>Ascomycota</taxon>
        <taxon>Pezizomycotina</taxon>
        <taxon>Orbiliomycetes</taxon>
        <taxon>Orbiliales</taxon>
        <taxon>Orbiliaceae</taxon>
        <taxon>Orbilia</taxon>
    </lineage>
</organism>
<gene>
    <name evidence="7" type="ORF">TWF694_003093</name>
</gene>
<dbReference type="Proteomes" id="UP001365542">
    <property type="component" value="Unassembled WGS sequence"/>
</dbReference>
<keyword evidence="5" id="KW-0732">Signal</keyword>
<comment type="caution">
    <text evidence="7">The sequence shown here is derived from an EMBL/GenBank/DDBJ whole genome shotgun (WGS) entry which is preliminary data.</text>
</comment>
<evidence type="ECO:0000313" key="7">
    <source>
        <dbReference type="EMBL" id="KAK6531929.1"/>
    </source>
</evidence>
<feature type="region of interest" description="Disordered" evidence="4">
    <location>
        <begin position="641"/>
        <end position="668"/>
    </location>
</feature>
<protein>
    <recommendedName>
        <fullName evidence="6">Cytochrome c domain-containing protein</fullName>
    </recommendedName>
</protein>
<sequence>MLFSSALLLAITASIGAQAFDILDFTNDNHVAKFRKRDTTGALDLRPLREDEIFPHLRKRAEFAHSQLEPQDSIRMVYMGINHEHHARVAEIKIRKPDARHPLLLLENLDSLTKNITCIDRDNMSIEFNSPEAMSRASKAWDFVNRSEDDYFYLITHHHHEGCGNDEERTPFKVVAVKNDTKSITLTRKETTWSEAAKYFEMNIDTVKNPNHPEQQLIERRAHLERRKICGEFTEFWSLDWWSCMWKREAQDCCHSARVSSKGCSQIECSVGTNIAETTEAVAQAVDKLSAEVVKGIGKLIELIPLDKLNWESKVHTFGQTTGIKNIQQRLPKGQVGFINVQADCVGCHLNMSISTGVYAKADESGFSAGIRIRPRIAGKLELQVDGAIQAGYDLNALDQFVNYLDKGDKVTKFIKFSPDVLNGFGISFTGKVAANFTTGLSFDAGDSAQIELNVGNGQGKPGNWNVKPTADSWFRPHSFDASLTISPYFRLGVGVGVELFNDNGKTSIPGLKSIQSVKYGAWAGYRFYDENIIKYNYIPAGGVCGKSDITSGVGFTSQFKVDRGYRVVNTLPTENLIRKLWDNPGRDIFKVVHPGEVHSHCIKLGTKKESPADIQKAKEEAIREAHKKFGIKDPVGTAQANPFAGALPGAKGSFGPNRRVLSRMAPRGGDDGFDSLNVLYSE</sequence>
<dbReference type="GO" id="GO:0009055">
    <property type="term" value="F:electron transfer activity"/>
    <property type="evidence" value="ECO:0007669"/>
    <property type="project" value="InterPro"/>
</dbReference>
<keyword evidence="8" id="KW-1185">Reference proteome</keyword>
<dbReference type="InterPro" id="IPR054293">
    <property type="entry name" value="DUF7029"/>
</dbReference>
<evidence type="ECO:0000256" key="2">
    <source>
        <dbReference type="ARBA" id="ARBA00023004"/>
    </source>
</evidence>
<keyword evidence="2 3" id="KW-0408">Iron</keyword>
<accession>A0AAV9X0L1</accession>
<dbReference type="AlphaFoldDB" id="A0AAV9X0L1"/>
<dbReference type="EMBL" id="JAVHJO010000012">
    <property type="protein sequence ID" value="KAK6531929.1"/>
    <property type="molecule type" value="Genomic_DNA"/>
</dbReference>
<reference evidence="7 8" key="1">
    <citation type="submission" date="2019-10" db="EMBL/GenBank/DDBJ databases">
        <authorList>
            <person name="Palmer J.M."/>
        </authorList>
    </citation>
    <scope>NUCLEOTIDE SEQUENCE [LARGE SCALE GENOMIC DNA]</scope>
    <source>
        <strain evidence="7 8">TWF694</strain>
    </source>
</reference>
<evidence type="ECO:0000256" key="4">
    <source>
        <dbReference type="SAM" id="MobiDB-lite"/>
    </source>
</evidence>
<dbReference type="InterPro" id="IPR009056">
    <property type="entry name" value="Cyt_c-like_dom"/>
</dbReference>
<evidence type="ECO:0000256" key="5">
    <source>
        <dbReference type="SAM" id="SignalP"/>
    </source>
</evidence>